<dbReference type="EMBL" id="LUKE01000001">
    <property type="protein sequence ID" value="KYG66534.1"/>
    <property type="molecule type" value="Genomic_DNA"/>
</dbReference>
<keyword evidence="2 5" id="KW-0812">Transmembrane</keyword>
<evidence type="ECO:0000313" key="8">
    <source>
        <dbReference type="Proteomes" id="UP000075320"/>
    </source>
</evidence>
<feature type="transmembrane region" description="Helical" evidence="5">
    <location>
        <begin position="45"/>
        <end position="62"/>
    </location>
</feature>
<dbReference type="Proteomes" id="UP000075320">
    <property type="component" value="Unassembled WGS sequence"/>
</dbReference>
<reference evidence="7 8" key="1">
    <citation type="submission" date="2016-03" db="EMBL/GenBank/DDBJ databases">
        <authorList>
            <person name="Ploux O."/>
        </authorList>
    </citation>
    <scope>NUCLEOTIDE SEQUENCE [LARGE SCALE GENOMIC DNA]</scope>
    <source>
        <strain evidence="7 8">R0</strain>
    </source>
</reference>
<feature type="transmembrane region" description="Helical" evidence="5">
    <location>
        <begin position="99"/>
        <end position="120"/>
    </location>
</feature>
<dbReference type="InterPro" id="IPR010432">
    <property type="entry name" value="RDD"/>
</dbReference>
<accession>A0A150WQC9</accession>
<evidence type="ECO:0000256" key="3">
    <source>
        <dbReference type="ARBA" id="ARBA00022989"/>
    </source>
</evidence>
<keyword evidence="4 5" id="KW-0472">Membrane</keyword>
<feature type="domain" description="RDD" evidence="6">
    <location>
        <begin position="50"/>
        <end position="119"/>
    </location>
</feature>
<sequence>MSHPVELASKTQRSFARLVGFVTDNPWVNVMILISGIASMRHQPFQGFIFAAMGAGLVYGYYHFGKMGTSISKALFGLQVVSAETGKPVGLGKMFFRDFVVVSMAWMYVAYFGLLLMAIFQPSTARNRTEERIEDAQRAVATAAAVGSATAIFKSGALFKHDNWFKTTVVKKPLSAIKTEFLEDSSAPSKLEGMSRAS</sequence>
<gene>
    <name evidence="7" type="ORF">AZI86_05675</name>
</gene>
<keyword evidence="3 5" id="KW-1133">Transmembrane helix</keyword>
<comment type="subcellular location">
    <subcellularLocation>
        <location evidence="1">Membrane</location>
        <topology evidence="1">Multi-pass membrane protein</topology>
    </subcellularLocation>
</comment>
<comment type="caution">
    <text evidence="7">The sequence shown here is derived from an EMBL/GenBank/DDBJ whole genome shotgun (WGS) entry which is preliminary data.</text>
</comment>
<evidence type="ECO:0000256" key="1">
    <source>
        <dbReference type="ARBA" id="ARBA00004141"/>
    </source>
</evidence>
<dbReference type="AlphaFoldDB" id="A0A150WQC9"/>
<keyword evidence="8" id="KW-1185">Reference proteome</keyword>
<dbReference type="Pfam" id="PF06271">
    <property type="entry name" value="RDD"/>
    <property type="match status" value="1"/>
</dbReference>
<evidence type="ECO:0000256" key="4">
    <source>
        <dbReference type="ARBA" id="ARBA00023136"/>
    </source>
</evidence>
<evidence type="ECO:0000256" key="5">
    <source>
        <dbReference type="SAM" id="Phobius"/>
    </source>
</evidence>
<dbReference type="GO" id="GO:0016020">
    <property type="term" value="C:membrane"/>
    <property type="evidence" value="ECO:0007669"/>
    <property type="project" value="UniProtKB-SubCell"/>
</dbReference>
<feature type="transmembrane region" description="Helical" evidence="5">
    <location>
        <begin position="15"/>
        <end position="38"/>
    </location>
</feature>
<organism evidence="7 8">
    <name type="scientific">Bdellovibrio bacteriovorus</name>
    <dbReference type="NCBI Taxonomy" id="959"/>
    <lineage>
        <taxon>Bacteria</taxon>
        <taxon>Pseudomonadati</taxon>
        <taxon>Bdellovibrionota</taxon>
        <taxon>Bdellovibrionia</taxon>
        <taxon>Bdellovibrionales</taxon>
        <taxon>Pseudobdellovibrionaceae</taxon>
        <taxon>Bdellovibrio</taxon>
    </lineage>
</organism>
<evidence type="ECO:0000256" key="2">
    <source>
        <dbReference type="ARBA" id="ARBA00022692"/>
    </source>
</evidence>
<evidence type="ECO:0000259" key="6">
    <source>
        <dbReference type="Pfam" id="PF06271"/>
    </source>
</evidence>
<evidence type="ECO:0000313" key="7">
    <source>
        <dbReference type="EMBL" id="KYG66534.1"/>
    </source>
</evidence>
<proteinExistence type="predicted"/>
<name>A0A150WQC9_BDEBC</name>
<protein>
    <recommendedName>
        <fullName evidence="6">RDD domain-containing protein</fullName>
    </recommendedName>
</protein>
<dbReference type="OrthoDB" id="9793824at2"/>
<dbReference type="RefSeq" id="WP_061834098.1">
    <property type="nucleotide sequence ID" value="NZ_LUKE01000001.1"/>
</dbReference>